<dbReference type="PROSITE" id="PS00651">
    <property type="entry name" value="RIBOSOMAL_L9"/>
    <property type="match status" value="1"/>
</dbReference>
<comment type="function">
    <text evidence="7">Binds to the 23S rRNA.</text>
</comment>
<comment type="similarity">
    <text evidence="1 7">Belongs to the bacterial ribosomal protein bL9 family.</text>
</comment>
<gene>
    <name evidence="7" type="primary">rplI</name>
    <name evidence="7" type="synonym">rpl9</name>
    <name evidence="9" type="ORF">TQ37_01030</name>
</gene>
<dbReference type="InterPro" id="IPR020070">
    <property type="entry name" value="Ribosomal_bL9_N"/>
</dbReference>
<evidence type="ECO:0000256" key="2">
    <source>
        <dbReference type="ARBA" id="ARBA00022730"/>
    </source>
</evidence>
<dbReference type="InterPro" id="IPR009027">
    <property type="entry name" value="Ribosomal_bL9/RNase_H1_N"/>
</dbReference>
<dbReference type="EMBL" id="JYFQ01000019">
    <property type="protein sequence ID" value="KKZ14494.1"/>
    <property type="molecule type" value="Genomic_DNA"/>
</dbReference>
<keyword evidence="5 7" id="KW-0687">Ribonucleoprotein</keyword>
<reference evidence="9 10" key="1">
    <citation type="submission" date="2015-02" db="EMBL/GenBank/DDBJ databases">
        <authorList>
            <person name="Slaby B."/>
            <person name="Hentschel U."/>
        </authorList>
    </citation>
    <scope>NUCLEOTIDE SEQUENCE [LARGE SCALE GENOMIC DNA]</scope>
    <source>
        <strain evidence="9">15L</strain>
    </source>
</reference>
<dbReference type="Proteomes" id="UP000035037">
    <property type="component" value="Unassembled WGS sequence"/>
</dbReference>
<dbReference type="SUPFAM" id="SSF55658">
    <property type="entry name" value="L9 N-domain-like"/>
    <property type="match status" value="1"/>
</dbReference>
<dbReference type="HAMAP" id="MF_00503">
    <property type="entry name" value="Ribosomal_bL9"/>
    <property type="match status" value="1"/>
</dbReference>
<dbReference type="GO" id="GO:0019843">
    <property type="term" value="F:rRNA binding"/>
    <property type="evidence" value="ECO:0007669"/>
    <property type="project" value="UniProtKB-UniRule"/>
</dbReference>
<evidence type="ECO:0000256" key="3">
    <source>
        <dbReference type="ARBA" id="ARBA00022884"/>
    </source>
</evidence>
<dbReference type="GO" id="GO:0006412">
    <property type="term" value="P:translation"/>
    <property type="evidence" value="ECO:0007669"/>
    <property type="project" value="UniProtKB-UniRule"/>
</dbReference>
<dbReference type="GO" id="GO:0005840">
    <property type="term" value="C:ribosome"/>
    <property type="evidence" value="ECO:0007669"/>
    <property type="project" value="UniProtKB-KW"/>
</dbReference>
<dbReference type="PATRIC" id="fig|1608419.3.peg.1011"/>
<name>A0A0G8AYQ2_9SYNE</name>
<dbReference type="GO" id="GO:1990904">
    <property type="term" value="C:ribonucleoprotein complex"/>
    <property type="evidence" value="ECO:0007669"/>
    <property type="project" value="UniProtKB-KW"/>
</dbReference>
<dbReference type="InterPro" id="IPR020069">
    <property type="entry name" value="Ribosomal_bL9_C"/>
</dbReference>
<dbReference type="AlphaFoldDB" id="A0A0G8AYQ2"/>
<evidence type="ECO:0000256" key="4">
    <source>
        <dbReference type="ARBA" id="ARBA00022980"/>
    </source>
</evidence>
<reference evidence="9 10" key="2">
    <citation type="submission" date="2015-05" db="EMBL/GenBank/DDBJ databases">
        <title>Lifestyle Evolution in Cyanobacterial Symbionts of Sponges.</title>
        <authorList>
            <person name="Burgsdorf I."/>
            <person name="Slaby B.M."/>
            <person name="Handley K.M."/>
            <person name="Haber M."/>
            <person name="Blom J."/>
            <person name="Marshall C.W."/>
            <person name="Gilbert J.A."/>
            <person name="Hentschel U."/>
            <person name="Steindler L."/>
        </authorList>
    </citation>
    <scope>NUCLEOTIDE SEQUENCE [LARGE SCALE GENOMIC DNA]</scope>
    <source>
        <strain evidence="9">15L</strain>
    </source>
</reference>
<evidence type="ECO:0000259" key="8">
    <source>
        <dbReference type="PROSITE" id="PS00651"/>
    </source>
</evidence>
<organism evidence="9 10">
    <name type="scientific">Candidatus Synechococcus spongiarum 15L</name>
    <dbReference type="NCBI Taxonomy" id="1608419"/>
    <lineage>
        <taxon>Bacteria</taxon>
        <taxon>Bacillati</taxon>
        <taxon>Cyanobacteriota</taxon>
        <taxon>Cyanophyceae</taxon>
        <taxon>Synechococcales</taxon>
        <taxon>Synechococcaceae</taxon>
        <taxon>Synechococcus</taxon>
    </lineage>
</organism>
<dbReference type="STRING" id="431041.FLM9_654"/>
<comment type="caution">
    <text evidence="9">The sequence shown here is derived from an EMBL/GenBank/DDBJ whole genome shotgun (WGS) entry which is preliminary data.</text>
</comment>
<evidence type="ECO:0000313" key="10">
    <source>
        <dbReference type="Proteomes" id="UP000035037"/>
    </source>
</evidence>
<evidence type="ECO:0000256" key="1">
    <source>
        <dbReference type="ARBA" id="ARBA00010605"/>
    </source>
</evidence>
<dbReference type="SUPFAM" id="SSF55653">
    <property type="entry name" value="Ribosomal protein L9 C-domain"/>
    <property type="match status" value="1"/>
</dbReference>
<dbReference type="Pfam" id="PF03948">
    <property type="entry name" value="Ribosomal_L9_C"/>
    <property type="match status" value="1"/>
</dbReference>
<dbReference type="Gene3D" id="3.40.5.10">
    <property type="entry name" value="Ribosomal protein L9, N-terminal domain"/>
    <property type="match status" value="1"/>
</dbReference>
<dbReference type="Gene3D" id="3.10.430.100">
    <property type="entry name" value="Ribosomal protein L9, C-terminal domain"/>
    <property type="match status" value="1"/>
</dbReference>
<keyword evidence="3 7" id="KW-0694">RNA-binding</keyword>
<dbReference type="InterPro" id="IPR000244">
    <property type="entry name" value="Ribosomal_bL9"/>
</dbReference>
<protein>
    <recommendedName>
        <fullName evidence="6 7">Large ribosomal subunit protein bL9</fullName>
    </recommendedName>
</protein>
<evidence type="ECO:0000256" key="5">
    <source>
        <dbReference type="ARBA" id="ARBA00023274"/>
    </source>
</evidence>
<dbReference type="InterPro" id="IPR036935">
    <property type="entry name" value="Ribosomal_bL9_N_sf"/>
</dbReference>
<dbReference type="NCBIfam" id="TIGR00158">
    <property type="entry name" value="L9"/>
    <property type="match status" value="1"/>
</dbReference>
<dbReference type="Pfam" id="PF01281">
    <property type="entry name" value="Ribosomal_L9_N"/>
    <property type="match status" value="1"/>
</dbReference>
<dbReference type="InterPro" id="IPR036791">
    <property type="entry name" value="Ribosomal_bL9_C_sf"/>
</dbReference>
<evidence type="ECO:0000256" key="6">
    <source>
        <dbReference type="ARBA" id="ARBA00035292"/>
    </source>
</evidence>
<dbReference type="GO" id="GO:0003735">
    <property type="term" value="F:structural constituent of ribosome"/>
    <property type="evidence" value="ECO:0007669"/>
    <property type="project" value="InterPro"/>
</dbReference>
<accession>A0A0G8AYQ2</accession>
<keyword evidence="2 7" id="KW-0699">rRNA-binding</keyword>
<feature type="domain" description="Ribosomal protein L9" evidence="8">
    <location>
        <begin position="17"/>
        <end position="44"/>
    </location>
</feature>
<dbReference type="PANTHER" id="PTHR21368">
    <property type="entry name" value="50S RIBOSOMAL PROTEIN L9"/>
    <property type="match status" value="1"/>
</dbReference>
<sequence length="151" mass="16407">MAKRFQVVLKEDVSTLGKRGDVVDVAPGFARNFLVPQGKALPVTTAVLKQVEHHRAKEAERQEAERQGALAFRTALATIGTLKIRKHTGNDGVLFGTVTNGDVAEAITAATRRDVERRNIEVPEIHRVGDYTALLRLQSGITAEVKLSVVG</sequence>
<evidence type="ECO:0000313" key="9">
    <source>
        <dbReference type="EMBL" id="KKZ14494.1"/>
    </source>
</evidence>
<evidence type="ECO:0000256" key="7">
    <source>
        <dbReference type="HAMAP-Rule" id="MF_00503"/>
    </source>
</evidence>
<keyword evidence="4 7" id="KW-0689">Ribosomal protein</keyword>
<proteinExistence type="inferred from homology"/>
<dbReference type="InterPro" id="IPR020594">
    <property type="entry name" value="Ribosomal_bL9_bac/chp"/>
</dbReference>